<protein>
    <recommendedName>
        <fullName evidence="4">DUF1648 domain-containing protein</fullName>
    </recommendedName>
</protein>
<dbReference type="Proteomes" id="UP001501257">
    <property type="component" value="Unassembled WGS sequence"/>
</dbReference>
<comment type="caution">
    <text evidence="2">The sequence shown here is derived from an EMBL/GenBank/DDBJ whole genome shotgun (WGS) entry which is preliminary data.</text>
</comment>
<keyword evidence="1" id="KW-0812">Transmembrane</keyword>
<keyword evidence="1" id="KW-0472">Membrane</keyword>
<organism evidence="2 3">
    <name type="scientific">Paeniglutamicibacter antarcticus</name>
    <dbReference type="NCBI Taxonomy" id="494023"/>
    <lineage>
        <taxon>Bacteria</taxon>
        <taxon>Bacillati</taxon>
        <taxon>Actinomycetota</taxon>
        <taxon>Actinomycetes</taxon>
        <taxon>Micrococcales</taxon>
        <taxon>Micrococcaceae</taxon>
        <taxon>Paeniglutamicibacter</taxon>
    </lineage>
</organism>
<feature type="transmembrane region" description="Helical" evidence="1">
    <location>
        <begin position="61"/>
        <end position="80"/>
    </location>
</feature>
<sequence>MTEKPGIPGRSETVLDSSALRLLFLAPVCSLVVVTVLYLFLVPHMPEHVARHVGPDGVGYSSTPVVFTLICSAAAIAFAIGASTARGFMKAGHWYQKEKSIAVAILSLGYGVVGIALATLVSIAGTRADPLSGDSMGTSMLAFLFFFIGAAWIQTVALPRGKMEELNGS</sequence>
<dbReference type="EMBL" id="BAABLK010000002">
    <property type="protein sequence ID" value="GAA5225486.1"/>
    <property type="molecule type" value="Genomic_DNA"/>
</dbReference>
<accession>A0ABP9TG04</accession>
<evidence type="ECO:0000256" key="1">
    <source>
        <dbReference type="SAM" id="Phobius"/>
    </source>
</evidence>
<gene>
    <name evidence="2" type="ORF">GCM10025778_00160</name>
</gene>
<reference evidence="3" key="1">
    <citation type="journal article" date="2019" name="Int. J. Syst. Evol. Microbiol.">
        <title>The Global Catalogue of Microorganisms (GCM) 10K type strain sequencing project: providing services to taxonomists for standard genome sequencing and annotation.</title>
        <authorList>
            <consortium name="The Broad Institute Genomics Platform"/>
            <consortium name="The Broad Institute Genome Sequencing Center for Infectious Disease"/>
            <person name="Wu L."/>
            <person name="Ma J."/>
        </authorList>
    </citation>
    <scope>NUCLEOTIDE SEQUENCE [LARGE SCALE GENOMIC DNA]</scope>
    <source>
        <strain evidence="3">JCM 18952</strain>
    </source>
</reference>
<keyword evidence="1" id="KW-1133">Transmembrane helix</keyword>
<name>A0ABP9TG04_9MICC</name>
<evidence type="ECO:0008006" key="4">
    <source>
        <dbReference type="Google" id="ProtNLM"/>
    </source>
</evidence>
<evidence type="ECO:0000313" key="2">
    <source>
        <dbReference type="EMBL" id="GAA5225486.1"/>
    </source>
</evidence>
<feature type="transmembrane region" description="Helical" evidence="1">
    <location>
        <begin position="136"/>
        <end position="153"/>
    </location>
</feature>
<dbReference type="RefSeq" id="WP_210101961.1">
    <property type="nucleotide sequence ID" value="NZ_BAABLK010000002.1"/>
</dbReference>
<feature type="transmembrane region" description="Helical" evidence="1">
    <location>
        <begin position="101"/>
        <end position="124"/>
    </location>
</feature>
<proteinExistence type="predicted"/>
<evidence type="ECO:0000313" key="3">
    <source>
        <dbReference type="Proteomes" id="UP001501257"/>
    </source>
</evidence>
<keyword evidence="3" id="KW-1185">Reference proteome</keyword>
<feature type="transmembrane region" description="Helical" evidence="1">
    <location>
        <begin position="20"/>
        <end position="41"/>
    </location>
</feature>